<comment type="caution">
    <text evidence="3">The sequence shown here is derived from an EMBL/GenBank/DDBJ whole genome shotgun (WGS) entry which is preliminary data.</text>
</comment>
<keyword evidence="2" id="KW-0472">Membrane</keyword>
<reference evidence="3" key="2">
    <citation type="submission" date="2023-05" db="EMBL/GenBank/DDBJ databases">
        <authorList>
            <consortium name="Lawrence Berkeley National Laboratory"/>
            <person name="Steindorff A."/>
            <person name="Hensen N."/>
            <person name="Bonometti L."/>
            <person name="Westerberg I."/>
            <person name="Brannstrom I.O."/>
            <person name="Guillou S."/>
            <person name="Cros-Aarteil S."/>
            <person name="Calhoun S."/>
            <person name="Haridas S."/>
            <person name="Kuo A."/>
            <person name="Mondo S."/>
            <person name="Pangilinan J."/>
            <person name="Riley R."/>
            <person name="Labutti K."/>
            <person name="Andreopoulos B."/>
            <person name="Lipzen A."/>
            <person name="Chen C."/>
            <person name="Yanf M."/>
            <person name="Daum C."/>
            <person name="Ng V."/>
            <person name="Clum A."/>
            <person name="Ohm R."/>
            <person name="Martin F."/>
            <person name="Silar P."/>
            <person name="Natvig D."/>
            <person name="Lalanne C."/>
            <person name="Gautier V."/>
            <person name="Ament-Velasquez S.L."/>
            <person name="Kruys A."/>
            <person name="Hutchinson M.I."/>
            <person name="Powell A.J."/>
            <person name="Barry K."/>
            <person name="Miller A.N."/>
            <person name="Grigoriev I.V."/>
            <person name="Debuchy R."/>
            <person name="Gladieux P."/>
            <person name="Thoren M.H."/>
            <person name="Johannesson H."/>
        </authorList>
    </citation>
    <scope>NUCLEOTIDE SEQUENCE</scope>
    <source>
        <strain evidence="3">CBS 123565</strain>
    </source>
</reference>
<feature type="transmembrane region" description="Helical" evidence="2">
    <location>
        <begin position="14"/>
        <end position="35"/>
    </location>
</feature>
<accession>A0AAN6USH3</accession>
<feature type="transmembrane region" description="Helical" evidence="2">
    <location>
        <begin position="81"/>
        <end position="99"/>
    </location>
</feature>
<evidence type="ECO:0008006" key="5">
    <source>
        <dbReference type="Google" id="ProtNLM"/>
    </source>
</evidence>
<keyword evidence="4" id="KW-1185">Reference proteome</keyword>
<feature type="transmembrane region" description="Helical" evidence="2">
    <location>
        <begin position="149"/>
        <end position="172"/>
    </location>
</feature>
<keyword evidence="2" id="KW-1133">Transmembrane helix</keyword>
<feature type="region of interest" description="Disordered" evidence="1">
    <location>
        <begin position="180"/>
        <end position="290"/>
    </location>
</feature>
<gene>
    <name evidence="3" type="ORF">BT67DRAFT_439089</name>
</gene>
<reference evidence="3" key="1">
    <citation type="journal article" date="2023" name="Mol. Phylogenet. Evol.">
        <title>Genome-scale phylogeny and comparative genomics of the fungal order Sordariales.</title>
        <authorList>
            <person name="Hensen N."/>
            <person name="Bonometti L."/>
            <person name="Westerberg I."/>
            <person name="Brannstrom I.O."/>
            <person name="Guillou S."/>
            <person name="Cros-Aarteil S."/>
            <person name="Calhoun S."/>
            <person name="Haridas S."/>
            <person name="Kuo A."/>
            <person name="Mondo S."/>
            <person name="Pangilinan J."/>
            <person name="Riley R."/>
            <person name="LaButti K."/>
            <person name="Andreopoulos B."/>
            <person name="Lipzen A."/>
            <person name="Chen C."/>
            <person name="Yan M."/>
            <person name="Daum C."/>
            <person name="Ng V."/>
            <person name="Clum A."/>
            <person name="Steindorff A."/>
            <person name="Ohm R.A."/>
            <person name="Martin F."/>
            <person name="Silar P."/>
            <person name="Natvig D.O."/>
            <person name="Lalanne C."/>
            <person name="Gautier V."/>
            <person name="Ament-Velasquez S.L."/>
            <person name="Kruys A."/>
            <person name="Hutchinson M.I."/>
            <person name="Powell A.J."/>
            <person name="Barry K."/>
            <person name="Miller A.N."/>
            <person name="Grigoriev I.V."/>
            <person name="Debuchy R."/>
            <person name="Gladieux P."/>
            <person name="Hiltunen Thoren M."/>
            <person name="Johannesson H."/>
        </authorList>
    </citation>
    <scope>NUCLEOTIDE SEQUENCE</scope>
    <source>
        <strain evidence="3">CBS 123565</strain>
    </source>
</reference>
<name>A0AAN6USH3_9PEZI</name>
<dbReference type="EMBL" id="MU853402">
    <property type="protein sequence ID" value="KAK4137865.1"/>
    <property type="molecule type" value="Genomic_DNA"/>
</dbReference>
<feature type="compositionally biased region" description="Gly residues" evidence="1">
    <location>
        <begin position="242"/>
        <end position="251"/>
    </location>
</feature>
<evidence type="ECO:0000256" key="2">
    <source>
        <dbReference type="SAM" id="Phobius"/>
    </source>
</evidence>
<feature type="transmembrane region" description="Helical" evidence="2">
    <location>
        <begin position="47"/>
        <end position="69"/>
    </location>
</feature>
<feature type="compositionally biased region" description="Polar residues" evidence="1">
    <location>
        <begin position="273"/>
        <end position="283"/>
    </location>
</feature>
<evidence type="ECO:0000256" key="1">
    <source>
        <dbReference type="SAM" id="MobiDB-lite"/>
    </source>
</evidence>
<proteinExistence type="predicted"/>
<keyword evidence="2" id="KW-0812">Transmembrane</keyword>
<evidence type="ECO:0000313" key="3">
    <source>
        <dbReference type="EMBL" id="KAK4137865.1"/>
    </source>
</evidence>
<sequence length="290" mass="31298">MGAGSGFCLAAAQWLVRIIQFCCAAIVLALFSYFLATLNNHDMHIGIWVRVVEGISGVGVVYTVLTFIFICCASGRRFPSFIMMVMDVLFIAGFVYIAVVNRGGASSCTGEVDTVFGKGNADTNELVDNDDNIFTKVPSLRQACKMETATLAVSIIAAFLFAFSPFLSVWAVRHRRREKRFGPSPANDYTSGSGPAPRKRFGLFGRSRQQDVDPNPNGLPQHAGPDDVRSSYATEQTRVGSSGYGGLGGGANKYESPYGAGSGADNIPMERYPNQSAGYQYDNNGGVYQR</sequence>
<evidence type="ECO:0000313" key="4">
    <source>
        <dbReference type="Proteomes" id="UP001304895"/>
    </source>
</evidence>
<dbReference type="AlphaFoldDB" id="A0AAN6USH3"/>
<protein>
    <recommendedName>
        <fullName evidence="5">MARVEL domain-containing protein</fullName>
    </recommendedName>
</protein>
<dbReference type="Proteomes" id="UP001304895">
    <property type="component" value="Unassembled WGS sequence"/>
</dbReference>
<organism evidence="3 4">
    <name type="scientific">Trichocladium antarcticum</name>
    <dbReference type="NCBI Taxonomy" id="1450529"/>
    <lineage>
        <taxon>Eukaryota</taxon>
        <taxon>Fungi</taxon>
        <taxon>Dikarya</taxon>
        <taxon>Ascomycota</taxon>
        <taxon>Pezizomycotina</taxon>
        <taxon>Sordariomycetes</taxon>
        <taxon>Sordariomycetidae</taxon>
        <taxon>Sordariales</taxon>
        <taxon>Chaetomiaceae</taxon>
        <taxon>Trichocladium</taxon>
    </lineage>
</organism>